<protein>
    <submittedName>
        <fullName evidence="1">Uncharacterized protein</fullName>
    </submittedName>
</protein>
<organism evidence="1 2">
    <name type="scientific">Somion occarium</name>
    <dbReference type="NCBI Taxonomy" id="3059160"/>
    <lineage>
        <taxon>Eukaryota</taxon>
        <taxon>Fungi</taxon>
        <taxon>Dikarya</taxon>
        <taxon>Basidiomycota</taxon>
        <taxon>Agaricomycotina</taxon>
        <taxon>Agaricomycetes</taxon>
        <taxon>Polyporales</taxon>
        <taxon>Cerrenaceae</taxon>
        <taxon>Somion</taxon>
    </lineage>
</organism>
<sequence length="116" mass="12690">MVGFRAFTAQEDAAARAIEVVLQDIRVWLNAHEGVVEYVQVLHNIIDRVVFSVAVVIAGNRRDGVAAVVLEALNEGIDQLAAFMDGVPEDDQTGDLFFHLIDLMGTVNELKRLLSG</sequence>
<name>A0ABP1DTC3_9APHY</name>
<evidence type="ECO:0000313" key="1">
    <source>
        <dbReference type="EMBL" id="CAL1710348.1"/>
    </source>
</evidence>
<reference evidence="2" key="1">
    <citation type="submission" date="2024-04" db="EMBL/GenBank/DDBJ databases">
        <authorList>
            <person name="Shaw F."/>
            <person name="Minotto A."/>
        </authorList>
    </citation>
    <scope>NUCLEOTIDE SEQUENCE [LARGE SCALE GENOMIC DNA]</scope>
</reference>
<gene>
    <name evidence="1" type="ORF">GFSPODELE1_LOCUS7780</name>
</gene>
<proteinExistence type="predicted"/>
<dbReference type="Proteomes" id="UP001497453">
    <property type="component" value="Chromosome 5"/>
</dbReference>
<keyword evidence="2" id="KW-1185">Reference proteome</keyword>
<evidence type="ECO:0000313" key="2">
    <source>
        <dbReference type="Proteomes" id="UP001497453"/>
    </source>
</evidence>
<dbReference type="EMBL" id="OZ037948">
    <property type="protein sequence ID" value="CAL1710348.1"/>
    <property type="molecule type" value="Genomic_DNA"/>
</dbReference>
<accession>A0ABP1DTC3</accession>